<proteinExistence type="predicted"/>
<evidence type="ECO:0000259" key="1">
    <source>
        <dbReference type="Pfam" id="PF12697"/>
    </source>
</evidence>
<dbReference type="Pfam" id="PF12697">
    <property type="entry name" value="Abhydrolase_6"/>
    <property type="match status" value="1"/>
</dbReference>
<dbReference type="InterPro" id="IPR017531">
    <property type="entry name" value="Hydrolase-1_PEP"/>
</dbReference>
<reference evidence="3" key="1">
    <citation type="submission" date="2020-01" db="EMBL/GenBank/DDBJ databases">
        <title>Sphingomonas sp. strain CSW-10.</title>
        <authorList>
            <person name="Chen W.-M."/>
        </authorList>
    </citation>
    <scope>NUCLEOTIDE SEQUENCE [LARGE SCALE GENOMIC DNA]</scope>
    <source>
        <strain evidence="3">FSY-8</strain>
    </source>
</reference>
<comment type="caution">
    <text evidence="2">The sequence shown here is derived from an EMBL/GenBank/DDBJ whole genome shotgun (WGS) entry which is preliminary data.</text>
</comment>
<evidence type="ECO:0000313" key="3">
    <source>
        <dbReference type="Proteomes" id="UP000753724"/>
    </source>
</evidence>
<dbReference type="InterPro" id="IPR029058">
    <property type="entry name" value="AB_hydrolase_fold"/>
</dbReference>
<keyword evidence="2" id="KW-0378">Hydrolase</keyword>
<gene>
    <name evidence="2" type="ORF">GTZ99_05770</name>
</gene>
<dbReference type="Proteomes" id="UP000753724">
    <property type="component" value="Unassembled WGS sequence"/>
</dbReference>
<accession>A0ABW9XC25</accession>
<evidence type="ECO:0000313" key="2">
    <source>
        <dbReference type="EMBL" id="NBC36063.1"/>
    </source>
</evidence>
<dbReference type="Gene3D" id="3.40.50.1820">
    <property type="entry name" value="alpha/beta hydrolase"/>
    <property type="match status" value="1"/>
</dbReference>
<dbReference type="SUPFAM" id="SSF53474">
    <property type="entry name" value="alpha/beta-Hydrolases"/>
    <property type="match status" value="1"/>
</dbReference>
<dbReference type="EMBL" id="JAAAPO010000002">
    <property type="protein sequence ID" value="NBC36063.1"/>
    <property type="molecule type" value="Genomic_DNA"/>
</dbReference>
<feature type="domain" description="AB hydrolase-1" evidence="1">
    <location>
        <begin position="30"/>
        <end position="259"/>
    </location>
</feature>
<sequence length="269" mass="28415">MRKGIAFTCEAAALFGTLDLPADGAPRAGLLLVSGGNEIRAGAWSGQAQMAARLAAQGFAVMRYDRRGVGDSEGMNTGFRGSGPDILAALTAFRDAVPGLARLVVLGNCDAASAVMMTAPQMQGVSALVLSNPWTIEQDEDGAAEEKAAMPTAALRAHYRARLANPAMLLRLLTGKVSIFGAIRSVIAMLRPKPAEPNPLARAMAEGLSAWGGPAMLLIAGRDRTGLAFLDNWDKRDRRIQTCDGATHSFVEDHARDWYLAQVVVALNG</sequence>
<organism evidence="2 3">
    <name type="scientific">Novosphingobium ovatum</name>
    <dbReference type="NCBI Taxonomy" id="1908523"/>
    <lineage>
        <taxon>Bacteria</taxon>
        <taxon>Pseudomonadati</taxon>
        <taxon>Pseudomonadota</taxon>
        <taxon>Alphaproteobacteria</taxon>
        <taxon>Sphingomonadales</taxon>
        <taxon>Sphingomonadaceae</taxon>
        <taxon>Novosphingobium</taxon>
    </lineage>
</organism>
<dbReference type="InterPro" id="IPR000073">
    <property type="entry name" value="AB_hydrolase_1"/>
</dbReference>
<dbReference type="NCBIfam" id="TIGR03100">
    <property type="entry name" value="hydr1_PEP"/>
    <property type="match status" value="1"/>
</dbReference>
<name>A0ABW9XC25_9SPHN</name>
<protein>
    <submittedName>
        <fullName evidence="2">Hydrolase 1, exosortase A system-associated</fullName>
    </submittedName>
</protein>
<keyword evidence="3" id="KW-1185">Reference proteome</keyword>
<dbReference type="GO" id="GO:0016787">
    <property type="term" value="F:hydrolase activity"/>
    <property type="evidence" value="ECO:0007669"/>
    <property type="project" value="UniProtKB-KW"/>
</dbReference>